<dbReference type="Gene3D" id="2.60.40.1190">
    <property type="match status" value="1"/>
</dbReference>
<keyword evidence="3" id="KW-1185">Reference proteome</keyword>
<sequence>MIKYPCVVLLVFACLQSRAQDERKEVVTFEDAYKRVYHITRLNRERLKIDGKLDEDVWQDDGEWSEKFSQVIPFERVYTASWTRMKIFYDDQHIYIGVYCKDQHPETMNAFIGNRDDNSNGDLISIAFDTYHDYRVAPEFNINLGGNKTDLTVTDKLSVNLSWNAVWEGRTHINLSDSSWTAELRIPFSQLRYNQKDTDGIWGLHVRRIIRRNNEVQNWSLIPIKNNGHVFSFGEMHGLTDLPKPRGVEFMPYVMGKHTVEPQIPQSPFQKGRQWNGSAGLDAKVALQDFTLDLTINPDYGQVELDPSVMNLSAYEVFYDEKRPFFLEGKHILEFDNNTEGMMFYSRRIGAMPFYQPQGIDNVENFASTPTFIPIIGALKLTGTNRKGLTVGLLESVTAQTSSKVMRNGIYDREVTEPLTNYTVARIQKNWNGNTLLGGMVTAVNRNLTKKHLQDAMIGNAFTAGVDVTQYFANRLYYIDAKGMFSTLHGSPEALLKTKTNAVHYFHRESGAGYLNLNLDSRSMHGTGGYVKVGKKGNAQWNFSQLFSWSSPGFDLNDVGYMRQSDYKLNETEIAFRKTDPWGPFRFAGINLTQKNIWNYGGDAINNDVAIRWRSLSIKHRIEMDVKETFSWNTVDSRRLRGGPDMRYNANFETNISVNSDRAKRVVYKLIYDGRHYLAEETGYNQVHPSLIFRIGNHMRLTGQFDYAWNADNLQYVSSVQPPADTDGQTEYVMGRMKQKTYGVTVNIQVNVTPDISIQYYGSPFTSVAKYDNFKLAADTRSRSYSNRFYRIADNDISLNDGHYFVDGSNGQLSFKNPDFSFNELRSNLVARWEYLPGSTLYLVWQHNRSYQDIIYHPGWESNLDRMFGLPATNTFMIKINYWFNR</sequence>
<dbReference type="Proteomes" id="UP000597338">
    <property type="component" value="Unassembled WGS sequence"/>
</dbReference>
<protein>
    <recommendedName>
        <fullName evidence="1">DUF5916 domain-containing protein</fullName>
    </recommendedName>
</protein>
<accession>A0ABQ1MAR3</accession>
<proteinExistence type="predicted"/>
<dbReference type="RefSeq" id="WP_229717584.1">
    <property type="nucleotide sequence ID" value="NZ_BMIK01000010.1"/>
</dbReference>
<comment type="caution">
    <text evidence="2">The sequence shown here is derived from an EMBL/GenBank/DDBJ whole genome shotgun (WGS) entry which is preliminary data.</text>
</comment>
<evidence type="ECO:0000313" key="2">
    <source>
        <dbReference type="EMBL" id="GGC35506.1"/>
    </source>
</evidence>
<dbReference type="EMBL" id="BMIK01000010">
    <property type="protein sequence ID" value="GGC35506.1"/>
    <property type="molecule type" value="Genomic_DNA"/>
</dbReference>
<dbReference type="CDD" id="cd09618">
    <property type="entry name" value="CBM9_like_2"/>
    <property type="match status" value="1"/>
</dbReference>
<reference evidence="3" key="1">
    <citation type="journal article" date="2019" name="Int. J. Syst. Evol. Microbiol.">
        <title>The Global Catalogue of Microorganisms (GCM) 10K type strain sequencing project: providing services to taxonomists for standard genome sequencing and annotation.</title>
        <authorList>
            <consortium name="The Broad Institute Genomics Platform"/>
            <consortium name="The Broad Institute Genome Sequencing Center for Infectious Disease"/>
            <person name="Wu L."/>
            <person name="Ma J."/>
        </authorList>
    </citation>
    <scope>NUCLEOTIDE SEQUENCE [LARGE SCALE GENOMIC DNA]</scope>
    <source>
        <strain evidence="3">CGMCC 1.15342</strain>
    </source>
</reference>
<evidence type="ECO:0000259" key="1">
    <source>
        <dbReference type="Pfam" id="PF19313"/>
    </source>
</evidence>
<gene>
    <name evidence="2" type="ORF">GCM10011386_29560</name>
</gene>
<organism evidence="2 3">
    <name type="scientific">Parapedobacter defluvii</name>
    <dbReference type="NCBI Taxonomy" id="2045106"/>
    <lineage>
        <taxon>Bacteria</taxon>
        <taxon>Pseudomonadati</taxon>
        <taxon>Bacteroidota</taxon>
        <taxon>Sphingobacteriia</taxon>
        <taxon>Sphingobacteriales</taxon>
        <taxon>Sphingobacteriaceae</taxon>
        <taxon>Parapedobacter</taxon>
    </lineage>
</organism>
<evidence type="ECO:0000313" key="3">
    <source>
        <dbReference type="Proteomes" id="UP000597338"/>
    </source>
</evidence>
<dbReference type="SUPFAM" id="SSF49344">
    <property type="entry name" value="CBD9-like"/>
    <property type="match status" value="1"/>
</dbReference>
<dbReference type="InterPro" id="IPR045670">
    <property type="entry name" value="DUF5916"/>
</dbReference>
<name>A0ABQ1MAR3_9SPHI</name>
<feature type="domain" description="DUF5916" evidence="1">
    <location>
        <begin position="249"/>
        <end position="884"/>
    </location>
</feature>
<dbReference type="Pfam" id="PF19313">
    <property type="entry name" value="DUF5916"/>
    <property type="match status" value="1"/>
</dbReference>